<organism evidence="1 2">
    <name type="scientific">Gigaspora margarita</name>
    <dbReference type="NCBI Taxonomy" id="4874"/>
    <lineage>
        <taxon>Eukaryota</taxon>
        <taxon>Fungi</taxon>
        <taxon>Fungi incertae sedis</taxon>
        <taxon>Mucoromycota</taxon>
        <taxon>Glomeromycotina</taxon>
        <taxon>Glomeromycetes</taxon>
        <taxon>Diversisporales</taxon>
        <taxon>Gigasporaceae</taxon>
        <taxon>Gigaspora</taxon>
    </lineage>
</organism>
<evidence type="ECO:0000313" key="1">
    <source>
        <dbReference type="EMBL" id="CAG8843815.1"/>
    </source>
</evidence>
<comment type="caution">
    <text evidence="1">The sequence shown here is derived from an EMBL/GenBank/DDBJ whole genome shotgun (WGS) entry which is preliminary data.</text>
</comment>
<dbReference type="Proteomes" id="UP000789901">
    <property type="component" value="Unassembled WGS sequence"/>
</dbReference>
<feature type="non-terminal residue" evidence="1">
    <location>
        <position position="1"/>
    </location>
</feature>
<sequence length="107" mass="12454">AEFEQITENYSNSIEYNDMFNNNNEEFDANYISDNNILDEIIPIDCKSLKVKEIIDLNIFVEEQVDEPNNNNIIESKKPNYNNIIEPENKSDYDINEVVSAAMNNIE</sequence>
<name>A0ABN7WYG3_GIGMA</name>
<keyword evidence="2" id="KW-1185">Reference proteome</keyword>
<accession>A0ABN7WYG3</accession>
<gene>
    <name evidence="1" type="ORF">GMARGA_LOCUS36744</name>
</gene>
<evidence type="ECO:0000313" key="2">
    <source>
        <dbReference type="Proteomes" id="UP000789901"/>
    </source>
</evidence>
<proteinExistence type="predicted"/>
<dbReference type="EMBL" id="CAJVQB010073662">
    <property type="protein sequence ID" value="CAG8843815.1"/>
    <property type="molecule type" value="Genomic_DNA"/>
</dbReference>
<protein>
    <submittedName>
        <fullName evidence="1">21437_t:CDS:1</fullName>
    </submittedName>
</protein>
<reference evidence="1 2" key="1">
    <citation type="submission" date="2021-06" db="EMBL/GenBank/DDBJ databases">
        <authorList>
            <person name="Kallberg Y."/>
            <person name="Tangrot J."/>
            <person name="Rosling A."/>
        </authorList>
    </citation>
    <scope>NUCLEOTIDE SEQUENCE [LARGE SCALE GENOMIC DNA]</scope>
    <source>
        <strain evidence="1 2">120-4 pot B 10/14</strain>
    </source>
</reference>